<evidence type="ECO:0000259" key="8">
    <source>
        <dbReference type="Pfam" id="PF02687"/>
    </source>
</evidence>
<dbReference type="GO" id="GO:0005886">
    <property type="term" value="C:plasma membrane"/>
    <property type="evidence" value="ECO:0007669"/>
    <property type="project" value="UniProtKB-SubCell"/>
</dbReference>
<evidence type="ECO:0000256" key="4">
    <source>
        <dbReference type="ARBA" id="ARBA00022989"/>
    </source>
</evidence>
<feature type="transmembrane region" description="Helical" evidence="7">
    <location>
        <begin position="550"/>
        <end position="570"/>
    </location>
</feature>
<keyword evidence="3 7" id="KW-0812">Transmembrane</keyword>
<feature type="domain" description="ABC3 transporter permease C-terminal" evidence="8">
    <location>
        <begin position="383"/>
        <end position="491"/>
    </location>
</feature>
<comment type="caution">
    <text evidence="11">The sequence shown here is derived from an EMBL/GenBank/DDBJ whole genome shotgun (WGS) entry which is preliminary data.</text>
</comment>
<dbReference type="Pfam" id="PF02687">
    <property type="entry name" value="FtsX"/>
    <property type="match status" value="2"/>
</dbReference>
<evidence type="ECO:0000256" key="6">
    <source>
        <dbReference type="SAM" id="Coils"/>
    </source>
</evidence>
<feature type="transmembrane region" description="Helical" evidence="7">
    <location>
        <begin position="21"/>
        <end position="38"/>
    </location>
</feature>
<dbReference type="PANTHER" id="PTHR30287">
    <property type="entry name" value="MEMBRANE COMPONENT OF PREDICTED ABC SUPERFAMILY METABOLITE UPTAKE TRANSPORTER"/>
    <property type="match status" value="1"/>
</dbReference>
<keyword evidence="2" id="KW-1003">Cell membrane</keyword>
<reference evidence="11" key="1">
    <citation type="submission" date="2019-08" db="EMBL/GenBank/DDBJ databases">
        <authorList>
            <person name="Ishikawa M."/>
            <person name="Suzuki T."/>
            <person name="Matsutani M."/>
        </authorList>
    </citation>
    <scope>NUCLEOTIDE SEQUENCE</scope>
    <source>
        <strain evidence="11">7C1</strain>
        <strain evidence="10">8C4</strain>
    </source>
</reference>
<proteinExistence type="predicted"/>
<evidence type="ECO:0000313" key="10">
    <source>
        <dbReference type="EMBL" id="GEQ49467.1"/>
    </source>
</evidence>
<feature type="transmembrane region" description="Helical" evidence="7">
    <location>
        <begin position="381"/>
        <end position="401"/>
    </location>
</feature>
<evidence type="ECO:0000313" key="12">
    <source>
        <dbReference type="Proteomes" id="UP000886597"/>
    </source>
</evidence>
<dbReference type="InterPro" id="IPR025857">
    <property type="entry name" value="MacB_PCD"/>
</dbReference>
<sequence>MKNNVYIRSTFRDIKQSFGRFIAVVLIIFMGVLLFVGIKSVGPDLEKLGNQYFQKQQLSNVQIRGTAGLTTKDKELIEQIDGAHAELGYNFAYSDEENDRNLQVYSFDKEQKQNQLTLEKGSMPTADDEAVIDSQMQDDYEIGQTITIADDQLENQEVKITGYVESPLYINKTERGAAEVGDIDGFIYLSASNFTADAYSMMNLTFSNLPYDFFSDAYAAQLNAKLEDIDSIFDKRKEYRKQELTDDALSEIADEQEELDENHRKLADGQEELDEAKDELQEKKDQFSEQKEQVIAAYGAAAADEQLAESQEQLAEAEVGIKGQQGTLDENQQKLAEGQEDIDKARQEAEDMEEPNYLTDVRKNYPGFNEYTSLSDRIDTIGNVFPVFFFLIAILITFTTITRMVEENRKEIGTLKALGYRNREISSKYILYAFFTVLLGATLGVIVGTKFLPPIVFLLLKQMFIFQNYPISFWFTPIMIAMIAAVIATLGSAVYVLAKDLREKPTSLLMPKAPKAGQRIFLERITPLWARLGFIKKVTARNLFRYKARMILTVLGIAGCTGLIVAGFGLKDSIEAPAYKQFEELNHYQAMVTLNEEGIDNSEQVEAAFKATAEVDRYLPIYSEQVKFKEKGATEQNATLSVTEQPDAFLDFVTFHAETDDSQTHLTNGGAMISDRLAKLYDASVGGSLKMQSAEGDEYEIKIAGITENYLGHNVYMTKDYFNEVTDIDEDLNTYLVKTADMDKPAENDLSQTLEDTDEVMNITFNSDQIETQASSSANLMPIILIFIILSGTLAFVVLYNLTNINISERERELATIKVLGFFNKEVTMYIVRENVIFTILGILFGFGVGKVLTWFIVTMASSDGIVFPLIVPPIGYLMAALMTIVFSAIVMIITHFKLKNIDMIGALKANE</sequence>
<gene>
    <name evidence="10" type="ORF">TK11N_13190</name>
    <name evidence="11" type="ORF">TK2N_11150</name>
</gene>
<dbReference type="Pfam" id="PF12704">
    <property type="entry name" value="MacB_PCD"/>
    <property type="match status" value="1"/>
</dbReference>
<evidence type="ECO:0000256" key="1">
    <source>
        <dbReference type="ARBA" id="ARBA00004651"/>
    </source>
</evidence>
<evidence type="ECO:0000259" key="9">
    <source>
        <dbReference type="Pfam" id="PF12704"/>
    </source>
</evidence>
<feature type="transmembrane region" description="Helical" evidence="7">
    <location>
        <begin position="429"/>
        <end position="451"/>
    </location>
</feature>
<feature type="transmembrane region" description="Helical" evidence="7">
    <location>
        <begin position="471"/>
        <end position="498"/>
    </location>
</feature>
<keyword evidence="6" id="KW-0175">Coiled coil</keyword>
<dbReference type="Proteomes" id="UP000886597">
    <property type="component" value="Unassembled WGS sequence"/>
</dbReference>
<evidence type="ECO:0000256" key="7">
    <source>
        <dbReference type="SAM" id="Phobius"/>
    </source>
</evidence>
<feature type="domain" description="ABC3 transporter permease C-terminal" evidence="8">
    <location>
        <begin position="786"/>
        <end position="902"/>
    </location>
</feature>
<name>A0AAN4RK26_9ENTE</name>
<dbReference type="AlphaFoldDB" id="A0AAN4RK26"/>
<feature type="transmembrane region" description="Helical" evidence="7">
    <location>
        <begin position="836"/>
        <end position="858"/>
    </location>
</feature>
<keyword evidence="13" id="KW-1185">Reference proteome</keyword>
<dbReference type="EMBL" id="BKBQ01000014">
    <property type="protein sequence ID" value="GEQ54271.1"/>
    <property type="molecule type" value="Genomic_DNA"/>
</dbReference>
<feature type="transmembrane region" description="Helical" evidence="7">
    <location>
        <begin position="870"/>
        <end position="894"/>
    </location>
</feature>
<evidence type="ECO:0000256" key="5">
    <source>
        <dbReference type="ARBA" id="ARBA00023136"/>
    </source>
</evidence>
<accession>A0AAN4RK26</accession>
<protein>
    <submittedName>
        <fullName evidence="11">Antimicrobial peptide ABC transporter permease protein</fullName>
    </submittedName>
</protein>
<organism evidence="11 12">
    <name type="scientific">Tetragenococcus koreensis</name>
    <dbReference type="NCBI Taxonomy" id="290335"/>
    <lineage>
        <taxon>Bacteria</taxon>
        <taxon>Bacillati</taxon>
        <taxon>Bacillota</taxon>
        <taxon>Bacilli</taxon>
        <taxon>Lactobacillales</taxon>
        <taxon>Enterococcaceae</taxon>
        <taxon>Tetragenococcus</taxon>
    </lineage>
</organism>
<keyword evidence="5 7" id="KW-0472">Membrane</keyword>
<feature type="domain" description="MacB-like periplasmic core" evidence="9">
    <location>
        <begin position="24"/>
        <end position="197"/>
    </location>
</feature>
<dbReference type="RefSeq" id="WP_124006624.1">
    <property type="nucleotide sequence ID" value="NZ_BJYN01000034.1"/>
</dbReference>
<evidence type="ECO:0000256" key="2">
    <source>
        <dbReference type="ARBA" id="ARBA00022475"/>
    </source>
</evidence>
<feature type="coiled-coil region" evidence="6">
    <location>
        <begin position="252"/>
        <end position="355"/>
    </location>
</feature>
<dbReference type="EMBL" id="BKBO01000018">
    <property type="protein sequence ID" value="GEQ49467.1"/>
    <property type="molecule type" value="Genomic_DNA"/>
</dbReference>
<dbReference type="GeneID" id="69986185"/>
<feature type="transmembrane region" description="Helical" evidence="7">
    <location>
        <begin position="780"/>
        <end position="802"/>
    </location>
</feature>
<evidence type="ECO:0000256" key="3">
    <source>
        <dbReference type="ARBA" id="ARBA00022692"/>
    </source>
</evidence>
<comment type="subcellular location">
    <subcellularLocation>
        <location evidence="1">Cell membrane</location>
        <topology evidence="1">Multi-pass membrane protein</topology>
    </subcellularLocation>
</comment>
<dbReference type="Proteomes" id="UP000886607">
    <property type="component" value="Unassembled WGS sequence"/>
</dbReference>
<reference evidence="11" key="2">
    <citation type="journal article" date="2020" name="Int. Dairy J.">
        <title>Lactic acid bacterial diversity in Brie cheese focusing on salt concentration and pH of isolation medium and characterisation of halophilic and alkaliphilic lactic acid bacterial isolates.</title>
        <authorList>
            <person name="Unno R."/>
            <person name="Matsutani M."/>
            <person name="Suzuki T."/>
            <person name="Kodama K."/>
            <person name="Matsushita H."/>
            <person name="Yamasato K."/>
            <person name="Koizumi Y."/>
            <person name="Ishikawa M."/>
        </authorList>
    </citation>
    <scope>NUCLEOTIDE SEQUENCE</scope>
    <source>
        <strain evidence="11">7C1</strain>
        <strain evidence="10">8C4</strain>
    </source>
</reference>
<dbReference type="KEGG" id="tkr:C7K43_09550"/>
<keyword evidence="4 7" id="KW-1133">Transmembrane helix</keyword>
<dbReference type="InterPro" id="IPR003838">
    <property type="entry name" value="ABC3_permease_C"/>
</dbReference>
<evidence type="ECO:0000313" key="11">
    <source>
        <dbReference type="EMBL" id="GEQ54271.1"/>
    </source>
</evidence>
<dbReference type="InterPro" id="IPR038766">
    <property type="entry name" value="Membrane_comp_ABC_pdt"/>
</dbReference>
<evidence type="ECO:0000313" key="13">
    <source>
        <dbReference type="Proteomes" id="UP000886607"/>
    </source>
</evidence>
<dbReference type="PANTHER" id="PTHR30287:SF1">
    <property type="entry name" value="INNER MEMBRANE PROTEIN"/>
    <property type="match status" value="1"/>
</dbReference>